<dbReference type="RefSeq" id="WP_307269576.1">
    <property type="nucleotide sequence ID" value="NZ_JAUSVX010000002.1"/>
</dbReference>
<keyword evidence="4 12" id="KW-0813">Transport</keyword>
<evidence type="ECO:0000256" key="1">
    <source>
        <dbReference type="ARBA" id="ARBA00004651"/>
    </source>
</evidence>
<dbReference type="PRINTS" id="PR01651">
    <property type="entry name" value="SECGEXPORT"/>
</dbReference>
<dbReference type="EMBL" id="JAUSVX010000002">
    <property type="protein sequence ID" value="MDQ0468400.1"/>
    <property type="molecule type" value="Genomic_DNA"/>
</dbReference>
<reference evidence="14 15" key="1">
    <citation type="submission" date="2023-07" db="EMBL/GenBank/DDBJ databases">
        <title>Genomic Encyclopedia of Type Strains, Phase IV (KMG-IV): sequencing the most valuable type-strain genomes for metagenomic binning, comparative biology and taxonomic classification.</title>
        <authorList>
            <person name="Goeker M."/>
        </authorList>
    </citation>
    <scope>NUCLEOTIDE SEQUENCE [LARGE SCALE GENOMIC DNA]</scope>
    <source>
        <strain evidence="14 15">DSM 19619</strain>
    </source>
</reference>
<feature type="compositionally biased region" description="Low complexity" evidence="13">
    <location>
        <begin position="85"/>
        <end position="99"/>
    </location>
</feature>
<evidence type="ECO:0000256" key="13">
    <source>
        <dbReference type="SAM" id="MobiDB-lite"/>
    </source>
</evidence>
<keyword evidence="10 12" id="KW-0472">Membrane</keyword>
<dbReference type="Proteomes" id="UP001242480">
    <property type="component" value="Unassembled WGS sequence"/>
</dbReference>
<dbReference type="Pfam" id="PF03840">
    <property type="entry name" value="SecG"/>
    <property type="match status" value="1"/>
</dbReference>
<comment type="caution">
    <text evidence="12">Lacks conserved residue(s) required for the propagation of feature annotation.</text>
</comment>
<evidence type="ECO:0000313" key="15">
    <source>
        <dbReference type="Proteomes" id="UP001242480"/>
    </source>
</evidence>
<gene>
    <name evidence="14" type="ORF">QO011_001400</name>
</gene>
<feature type="compositionally biased region" description="Pro residues" evidence="13">
    <location>
        <begin position="111"/>
        <end position="120"/>
    </location>
</feature>
<dbReference type="PANTHER" id="PTHR34182:SF1">
    <property type="entry name" value="PROTEIN-EXPORT MEMBRANE PROTEIN SECG"/>
    <property type="match status" value="1"/>
</dbReference>
<comment type="similarity">
    <text evidence="2 12">Belongs to the SecG family.</text>
</comment>
<keyword evidence="6 12" id="KW-0812">Transmembrane</keyword>
<dbReference type="NCBIfam" id="TIGR00810">
    <property type="entry name" value="secG"/>
    <property type="match status" value="1"/>
</dbReference>
<organism evidence="14 15">
    <name type="scientific">Labrys wisconsinensis</name>
    <dbReference type="NCBI Taxonomy" id="425677"/>
    <lineage>
        <taxon>Bacteria</taxon>
        <taxon>Pseudomonadati</taxon>
        <taxon>Pseudomonadota</taxon>
        <taxon>Alphaproteobacteria</taxon>
        <taxon>Hyphomicrobiales</taxon>
        <taxon>Xanthobacteraceae</taxon>
        <taxon>Labrys</taxon>
    </lineage>
</organism>
<accession>A0ABU0J2B3</accession>
<comment type="function">
    <text evidence="11 12">Involved in protein export. Participates in an early event of protein translocation.</text>
</comment>
<keyword evidence="15" id="KW-1185">Reference proteome</keyword>
<keyword evidence="8 12" id="KW-1133">Transmembrane helix</keyword>
<evidence type="ECO:0000256" key="4">
    <source>
        <dbReference type="ARBA" id="ARBA00022448"/>
    </source>
</evidence>
<evidence type="ECO:0000256" key="3">
    <source>
        <dbReference type="ARBA" id="ARBA00017876"/>
    </source>
</evidence>
<feature type="region of interest" description="Disordered" evidence="13">
    <location>
        <begin position="82"/>
        <end position="129"/>
    </location>
</feature>
<keyword evidence="7 12" id="KW-0653">Protein transport</keyword>
<evidence type="ECO:0000256" key="10">
    <source>
        <dbReference type="ARBA" id="ARBA00023136"/>
    </source>
</evidence>
<evidence type="ECO:0000256" key="12">
    <source>
        <dbReference type="RuleBase" id="RU365087"/>
    </source>
</evidence>
<evidence type="ECO:0000256" key="7">
    <source>
        <dbReference type="ARBA" id="ARBA00022927"/>
    </source>
</evidence>
<evidence type="ECO:0000256" key="5">
    <source>
        <dbReference type="ARBA" id="ARBA00022475"/>
    </source>
</evidence>
<keyword evidence="5 12" id="KW-1003">Cell membrane</keyword>
<dbReference type="InterPro" id="IPR004692">
    <property type="entry name" value="SecG"/>
</dbReference>
<evidence type="ECO:0000256" key="9">
    <source>
        <dbReference type="ARBA" id="ARBA00023010"/>
    </source>
</evidence>
<evidence type="ECO:0000256" key="11">
    <source>
        <dbReference type="ARBA" id="ARBA00025182"/>
    </source>
</evidence>
<comment type="subcellular location">
    <subcellularLocation>
        <location evidence="1 12">Cell membrane</location>
        <topology evidence="1 12">Multi-pass membrane protein</topology>
    </subcellularLocation>
</comment>
<proteinExistence type="inferred from homology"/>
<sequence>MQTVLIVIHLMVVLALVVVVLLQRSEGGGLGIGGGSGGFMTGRGQANLLTRTTAILAGLFFLTSLLLSILAGYGGSSTSLINSVPQQPAPAGQSAPPQGTILDQLKGPQQPAQPAPPAAPTGPQVPQSK</sequence>
<feature type="transmembrane region" description="Helical" evidence="12">
    <location>
        <begin position="51"/>
        <end position="73"/>
    </location>
</feature>
<evidence type="ECO:0000313" key="14">
    <source>
        <dbReference type="EMBL" id="MDQ0468400.1"/>
    </source>
</evidence>
<protein>
    <recommendedName>
        <fullName evidence="3 12">Protein-export membrane protein SecG</fullName>
    </recommendedName>
</protein>
<name>A0ABU0J2B3_9HYPH</name>
<keyword evidence="9 12" id="KW-0811">Translocation</keyword>
<comment type="caution">
    <text evidence="14">The sequence shown here is derived from an EMBL/GenBank/DDBJ whole genome shotgun (WGS) entry which is preliminary data.</text>
</comment>
<dbReference type="PANTHER" id="PTHR34182">
    <property type="entry name" value="PROTEIN-EXPORT MEMBRANE PROTEIN SECG"/>
    <property type="match status" value="1"/>
</dbReference>
<evidence type="ECO:0000256" key="6">
    <source>
        <dbReference type="ARBA" id="ARBA00022692"/>
    </source>
</evidence>
<evidence type="ECO:0000256" key="2">
    <source>
        <dbReference type="ARBA" id="ARBA00008445"/>
    </source>
</evidence>
<evidence type="ECO:0000256" key="8">
    <source>
        <dbReference type="ARBA" id="ARBA00022989"/>
    </source>
</evidence>